<evidence type="ECO:0000313" key="3">
    <source>
        <dbReference type="Proteomes" id="UP000803884"/>
    </source>
</evidence>
<accession>A0AB34L481</accession>
<reference evidence="2 3" key="1">
    <citation type="journal article" date="2020" name="Microbiol. Resour. Announc.">
        <title>Draft Genome Sequence of a Cladosporium Species Isolated from the Mesophotic Ascidian Didemnum maculosum.</title>
        <authorList>
            <person name="Gioti A."/>
            <person name="Siaperas R."/>
            <person name="Nikolaivits E."/>
            <person name="Le Goff G."/>
            <person name="Ouazzani J."/>
            <person name="Kotoulas G."/>
            <person name="Topakas E."/>
        </authorList>
    </citation>
    <scope>NUCLEOTIDE SEQUENCE [LARGE SCALE GENOMIC DNA]</scope>
    <source>
        <strain evidence="2 3">TM138-S3</strain>
    </source>
</reference>
<comment type="caution">
    <text evidence="2">The sequence shown here is derived from an EMBL/GenBank/DDBJ whole genome shotgun (WGS) entry which is preliminary data.</text>
</comment>
<dbReference type="GeneID" id="96001499"/>
<evidence type="ECO:0000313" key="2">
    <source>
        <dbReference type="EMBL" id="KAL1591017.1"/>
    </source>
</evidence>
<organism evidence="2 3">
    <name type="scientific">Cladosporium halotolerans</name>
    <dbReference type="NCBI Taxonomy" id="1052096"/>
    <lineage>
        <taxon>Eukaryota</taxon>
        <taxon>Fungi</taxon>
        <taxon>Dikarya</taxon>
        <taxon>Ascomycota</taxon>
        <taxon>Pezizomycotina</taxon>
        <taxon>Dothideomycetes</taxon>
        <taxon>Dothideomycetidae</taxon>
        <taxon>Cladosporiales</taxon>
        <taxon>Cladosporiaceae</taxon>
        <taxon>Cladosporium</taxon>
    </lineage>
</organism>
<dbReference type="Proteomes" id="UP000803884">
    <property type="component" value="Unassembled WGS sequence"/>
</dbReference>
<dbReference type="EMBL" id="JAAQHG020000001">
    <property type="protein sequence ID" value="KAL1591017.1"/>
    <property type="molecule type" value="Genomic_DNA"/>
</dbReference>
<keyword evidence="3" id="KW-1185">Reference proteome</keyword>
<dbReference type="AlphaFoldDB" id="A0AB34L481"/>
<gene>
    <name evidence="2" type="ORF">WHR41_00055</name>
</gene>
<dbReference type="RefSeq" id="XP_069234122.1">
    <property type="nucleotide sequence ID" value="XM_069368661.1"/>
</dbReference>
<feature type="region of interest" description="Disordered" evidence="1">
    <location>
        <begin position="1"/>
        <end position="36"/>
    </location>
</feature>
<name>A0AB34L481_9PEZI</name>
<protein>
    <submittedName>
        <fullName evidence="2">Uncharacterized protein</fullName>
    </submittedName>
</protein>
<proteinExistence type="predicted"/>
<feature type="compositionally biased region" description="Basic and acidic residues" evidence="1">
    <location>
        <begin position="19"/>
        <end position="36"/>
    </location>
</feature>
<evidence type="ECO:0000256" key="1">
    <source>
        <dbReference type="SAM" id="MobiDB-lite"/>
    </source>
</evidence>
<sequence length="196" mass="20719">MADQVKGAADSAGSSWNKMSEDQKKQTFDALPEDKKQGKSYLEWIKEGYHNQYENWMPWIEDQYLRWFTKDNKASYATKDTPDKSKVTGVDQVDNLQDGVNNLVAGQVGQGGLLQPVGDAFSKEGVNRMERGGKDDSGSYGGGVADSAVNTAKSTGQGAASGASGIGSSVTGGLKSAGGYVGSFMGGGKQQEGQQK</sequence>